<proteinExistence type="predicted"/>
<comment type="caution">
    <text evidence="1">The sequence shown here is derived from an EMBL/GenBank/DDBJ whole genome shotgun (WGS) entry which is preliminary data.</text>
</comment>
<dbReference type="Proteomes" id="UP000700732">
    <property type="component" value="Unassembled WGS sequence"/>
</dbReference>
<gene>
    <name evidence="1" type="ORF">FH603_4644</name>
</gene>
<dbReference type="RefSeq" id="WP_186740214.1">
    <property type="nucleotide sequence ID" value="NZ_VFIA01000038.1"/>
</dbReference>
<evidence type="ECO:0000313" key="2">
    <source>
        <dbReference type="Proteomes" id="UP000700732"/>
    </source>
</evidence>
<name>A0ABR6WC60_9BACT</name>
<organism evidence="1 2">
    <name type="scientific">Spirosoma utsteinense</name>
    <dbReference type="NCBI Taxonomy" id="2585773"/>
    <lineage>
        <taxon>Bacteria</taxon>
        <taxon>Pseudomonadati</taxon>
        <taxon>Bacteroidota</taxon>
        <taxon>Cytophagia</taxon>
        <taxon>Cytophagales</taxon>
        <taxon>Cytophagaceae</taxon>
        <taxon>Spirosoma</taxon>
    </lineage>
</organism>
<protein>
    <submittedName>
        <fullName evidence="1">Uncharacterized protein</fullName>
    </submittedName>
</protein>
<accession>A0ABR6WC60</accession>
<sequence>MSFYVGARDEPTLPTPATDAALLCPYGTGLNMVFISVATDAALLCPYGTGGLGVLRFVGHYAHLSEQGVESVS</sequence>
<evidence type="ECO:0000313" key="1">
    <source>
        <dbReference type="EMBL" id="MBC3794117.1"/>
    </source>
</evidence>
<dbReference type="EMBL" id="VFIA01000038">
    <property type="protein sequence ID" value="MBC3794117.1"/>
    <property type="molecule type" value="Genomic_DNA"/>
</dbReference>
<keyword evidence="2" id="KW-1185">Reference proteome</keyword>
<reference evidence="1 2" key="1">
    <citation type="submission" date="2019-06" db="EMBL/GenBank/DDBJ databases">
        <title>Spirosoma utsteinense sp. nov. isolated from Antarctic ice-free soils.</title>
        <authorList>
            <person name="Tahon G."/>
        </authorList>
    </citation>
    <scope>NUCLEOTIDE SEQUENCE [LARGE SCALE GENOMIC DNA]</scope>
    <source>
        <strain evidence="1 2">LMG 31447</strain>
    </source>
</reference>